<dbReference type="STRING" id="131310.A0A0N4ZNQ1"/>
<dbReference type="PANTHER" id="PTHR10155:SF10">
    <property type="entry name" value="PI3K21B, ISOFORM B"/>
    <property type="match status" value="1"/>
</dbReference>
<dbReference type="GO" id="GO:0046935">
    <property type="term" value="F:1-phosphatidylinositol-3-kinase regulator activity"/>
    <property type="evidence" value="ECO:0007669"/>
    <property type="project" value="TreeGrafter"/>
</dbReference>
<feature type="domain" description="SH2" evidence="4">
    <location>
        <begin position="132"/>
        <end position="227"/>
    </location>
</feature>
<sequence length="538" mass="62788">MEEKNNKITNENQQEVSLIESIIQEEDEDDTCGEGHFTYRSDVEDTDYNPDDEIDPELDLILGENMRNLRLERARLEIEEQEEEKNLRHPSFLPKKQNRNMDIIDRLTLADKEMASKSPKEKTISELYGRDWYFGDVVKEQVPLIIKGQPDGVFFIRNSTTPGDFTLNFNCNGELKLIKIIIDDDGMCHFQSHRKRFDNITKLIEYFKNNSLESYNSTLPLFLKEHMSYDKYIADKNKTKIKHVSVILHEMYGIHTESERISKRVERLDLEKGKYHARGTMLQRNLSQSIGAEIVYREGIEKMKADLHDHPDSAKDIMVVKALEDNILHQLGRIQDLREAQELTKDEMKEIQSILINYDQAKHDLYTRYYTLERDRDALIEILLSKEVKSLDIQKGIWEVTSLVDYEPLQMSEFFLDVELPYKIEDWLVINADKSMAVELIQKAIAKNTGDSDGIFLIRPSFSKQGCYALSLSVKGKIHHCLIEYSNCQDIEVCGYGFMKSKPYFPSMVDFVKYYYHNSLKDHNSELDVTLRKAALQD</sequence>
<dbReference type="Pfam" id="PF00017">
    <property type="entry name" value="SH2"/>
    <property type="match status" value="2"/>
</dbReference>
<evidence type="ECO:0000256" key="3">
    <source>
        <dbReference type="SAM" id="Coils"/>
    </source>
</evidence>
<dbReference type="InterPro" id="IPR000980">
    <property type="entry name" value="SH2"/>
</dbReference>
<dbReference type="GO" id="GO:0005942">
    <property type="term" value="C:phosphatidylinositol 3-kinase complex"/>
    <property type="evidence" value="ECO:0007669"/>
    <property type="project" value="TreeGrafter"/>
</dbReference>
<dbReference type="WBParaSite" id="PTRK_0001016400.1">
    <property type="protein sequence ID" value="PTRK_0001016400.1"/>
    <property type="gene ID" value="PTRK_0001016400"/>
</dbReference>
<dbReference type="SMART" id="SM00252">
    <property type="entry name" value="SH2"/>
    <property type="match status" value="2"/>
</dbReference>
<evidence type="ECO:0000256" key="1">
    <source>
        <dbReference type="ARBA" id="ARBA00022999"/>
    </source>
</evidence>
<reference evidence="6" key="1">
    <citation type="submission" date="2017-02" db="UniProtKB">
        <authorList>
            <consortium name="WormBaseParasite"/>
        </authorList>
    </citation>
    <scope>IDENTIFICATION</scope>
</reference>
<dbReference type="PANTHER" id="PTHR10155">
    <property type="entry name" value="PHOSPHATIDYLINOSITOL 3-KINASE REGULATORY SUBUNIT"/>
    <property type="match status" value="1"/>
</dbReference>
<dbReference type="Gene3D" id="3.30.505.10">
    <property type="entry name" value="SH2 domain"/>
    <property type="match status" value="2"/>
</dbReference>
<evidence type="ECO:0000313" key="6">
    <source>
        <dbReference type="WBParaSite" id="PTRK_0001016400.1"/>
    </source>
</evidence>
<dbReference type="SUPFAM" id="SSF55550">
    <property type="entry name" value="SH2 domain"/>
    <property type="match status" value="2"/>
</dbReference>
<feature type="domain" description="SH2" evidence="4">
    <location>
        <begin position="427"/>
        <end position="535"/>
    </location>
</feature>
<protein>
    <submittedName>
        <fullName evidence="6">SH2 domain-containing protein</fullName>
    </submittedName>
</protein>
<proteinExistence type="predicted"/>
<evidence type="ECO:0000313" key="5">
    <source>
        <dbReference type="Proteomes" id="UP000038045"/>
    </source>
</evidence>
<feature type="coiled-coil region" evidence="3">
    <location>
        <begin position="320"/>
        <end position="354"/>
    </location>
</feature>
<keyword evidence="5" id="KW-1185">Reference proteome</keyword>
<dbReference type="InterPro" id="IPR036860">
    <property type="entry name" value="SH2_dom_sf"/>
</dbReference>
<dbReference type="PROSITE" id="PS50001">
    <property type="entry name" value="SH2"/>
    <property type="match status" value="2"/>
</dbReference>
<dbReference type="GO" id="GO:0008286">
    <property type="term" value="P:insulin receptor signaling pathway"/>
    <property type="evidence" value="ECO:0007669"/>
    <property type="project" value="TreeGrafter"/>
</dbReference>
<name>A0A0N4ZNQ1_PARTI</name>
<dbReference type="Proteomes" id="UP000038045">
    <property type="component" value="Unplaced"/>
</dbReference>
<organism evidence="5 6">
    <name type="scientific">Parastrongyloides trichosuri</name>
    <name type="common">Possum-specific nematode worm</name>
    <dbReference type="NCBI Taxonomy" id="131310"/>
    <lineage>
        <taxon>Eukaryota</taxon>
        <taxon>Metazoa</taxon>
        <taxon>Ecdysozoa</taxon>
        <taxon>Nematoda</taxon>
        <taxon>Chromadorea</taxon>
        <taxon>Rhabditida</taxon>
        <taxon>Tylenchina</taxon>
        <taxon>Panagrolaimomorpha</taxon>
        <taxon>Strongyloidoidea</taxon>
        <taxon>Strongyloididae</taxon>
        <taxon>Parastrongyloides</taxon>
    </lineage>
</organism>
<keyword evidence="1 2" id="KW-0727">SH2 domain</keyword>
<keyword evidence="3" id="KW-0175">Coiled coil</keyword>
<dbReference type="GO" id="GO:0046854">
    <property type="term" value="P:phosphatidylinositol phosphate biosynthetic process"/>
    <property type="evidence" value="ECO:0007669"/>
    <property type="project" value="TreeGrafter"/>
</dbReference>
<dbReference type="AlphaFoldDB" id="A0A0N4ZNQ1"/>
<dbReference type="PRINTS" id="PR00401">
    <property type="entry name" value="SH2DOMAIN"/>
</dbReference>
<accession>A0A0N4ZNQ1</accession>
<evidence type="ECO:0000259" key="4">
    <source>
        <dbReference type="PROSITE" id="PS50001"/>
    </source>
</evidence>
<evidence type="ECO:0000256" key="2">
    <source>
        <dbReference type="PROSITE-ProRule" id="PRU00191"/>
    </source>
</evidence>